<protein>
    <submittedName>
        <fullName evidence="1">Uncharacterized protein</fullName>
    </submittedName>
</protein>
<organism evidence="1 2">
    <name type="scientific">Peronospora matthiolae</name>
    <dbReference type="NCBI Taxonomy" id="2874970"/>
    <lineage>
        <taxon>Eukaryota</taxon>
        <taxon>Sar</taxon>
        <taxon>Stramenopiles</taxon>
        <taxon>Oomycota</taxon>
        <taxon>Peronosporomycetes</taxon>
        <taxon>Peronosporales</taxon>
        <taxon>Peronosporaceae</taxon>
        <taxon>Peronospora</taxon>
    </lineage>
</organism>
<accession>A0AAV1VL82</accession>
<name>A0AAV1VL82_9STRA</name>
<evidence type="ECO:0000313" key="1">
    <source>
        <dbReference type="EMBL" id="CAK7947014.1"/>
    </source>
</evidence>
<dbReference type="EMBL" id="CAKLBY020000378">
    <property type="protein sequence ID" value="CAK7947014.1"/>
    <property type="molecule type" value="Genomic_DNA"/>
</dbReference>
<evidence type="ECO:0000313" key="2">
    <source>
        <dbReference type="Proteomes" id="UP001162060"/>
    </source>
</evidence>
<comment type="caution">
    <text evidence="1">The sequence shown here is derived from an EMBL/GenBank/DDBJ whole genome shotgun (WGS) entry which is preliminary data.</text>
</comment>
<dbReference type="AlphaFoldDB" id="A0AAV1VL82"/>
<sequence>MERMGGARSTEFWLQASRTCKKAPPTDWIMLQRMHVESVELTLRLLQSVHRAATRIVQYGPVRKVGRLSPYRHPMGQEQLIVSVSISASKVVLAVPTANLETEVQL</sequence>
<proteinExistence type="predicted"/>
<dbReference type="Proteomes" id="UP001162060">
    <property type="component" value="Unassembled WGS sequence"/>
</dbReference>
<reference evidence="1" key="1">
    <citation type="submission" date="2024-01" db="EMBL/GenBank/DDBJ databases">
        <authorList>
            <person name="Webb A."/>
        </authorList>
    </citation>
    <scope>NUCLEOTIDE SEQUENCE</scope>
    <source>
        <strain evidence="1">Pm1</strain>
    </source>
</reference>
<gene>
    <name evidence="1" type="ORF">PM001_LOCUS32164</name>
</gene>